<organism evidence="4 5">
    <name type="scientific">Priapulus caudatus</name>
    <name type="common">Priapulid worm</name>
    <dbReference type="NCBI Taxonomy" id="37621"/>
    <lineage>
        <taxon>Eukaryota</taxon>
        <taxon>Metazoa</taxon>
        <taxon>Ecdysozoa</taxon>
        <taxon>Scalidophora</taxon>
        <taxon>Priapulida</taxon>
        <taxon>Priapulimorpha</taxon>
        <taxon>Priapulimorphida</taxon>
        <taxon>Priapulidae</taxon>
        <taxon>Priapulus</taxon>
    </lineage>
</organism>
<dbReference type="PROSITE" id="PS51019">
    <property type="entry name" value="REELIN"/>
    <property type="match status" value="1"/>
</dbReference>
<feature type="compositionally biased region" description="Acidic residues" evidence="1">
    <location>
        <begin position="425"/>
        <end position="441"/>
    </location>
</feature>
<feature type="region of interest" description="Disordered" evidence="1">
    <location>
        <begin position="172"/>
        <end position="514"/>
    </location>
</feature>
<feature type="signal peptide" evidence="2">
    <location>
        <begin position="1"/>
        <end position="28"/>
    </location>
</feature>
<dbReference type="CDD" id="cd08544">
    <property type="entry name" value="Reeler"/>
    <property type="match status" value="1"/>
</dbReference>
<reference evidence="5" key="1">
    <citation type="submission" date="2025-08" db="UniProtKB">
        <authorList>
            <consortium name="RefSeq"/>
        </authorList>
    </citation>
    <scope>IDENTIFICATION</scope>
</reference>
<feature type="compositionally biased region" description="Low complexity" evidence="1">
    <location>
        <begin position="172"/>
        <end position="181"/>
    </location>
</feature>
<feature type="domain" description="Reelin" evidence="3">
    <location>
        <begin position="15"/>
        <end position="186"/>
    </location>
</feature>
<feature type="compositionally biased region" description="Basic and acidic residues" evidence="1">
    <location>
        <begin position="224"/>
        <end position="244"/>
    </location>
</feature>
<protein>
    <submittedName>
        <fullName evidence="5">Retinitis pigmentosa 1-like 1 protein</fullName>
    </submittedName>
</protein>
<feature type="compositionally biased region" description="Acidic residues" evidence="1">
    <location>
        <begin position="398"/>
        <end position="415"/>
    </location>
</feature>
<accession>A0ABM1E2L0</accession>
<dbReference type="InterPro" id="IPR051237">
    <property type="entry name" value="Ferric-chelate_Red/DefProt"/>
</dbReference>
<keyword evidence="4" id="KW-1185">Reference proteome</keyword>
<keyword evidence="2" id="KW-0732">Signal</keyword>
<proteinExistence type="predicted"/>
<dbReference type="RefSeq" id="XP_014666431.1">
    <property type="nucleotide sequence ID" value="XM_014810945.1"/>
</dbReference>
<feature type="chain" id="PRO_5047081823" evidence="2">
    <location>
        <begin position="29"/>
        <end position="566"/>
    </location>
</feature>
<feature type="compositionally biased region" description="Basic and acidic residues" evidence="1">
    <location>
        <begin position="262"/>
        <end position="280"/>
    </location>
</feature>
<feature type="compositionally biased region" description="Low complexity" evidence="1">
    <location>
        <begin position="359"/>
        <end position="369"/>
    </location>
</feature>
<evidence type="ECO:0000313" key="4">
    <source>
        <dbReference type="Proteomes" id="UP000695022"/>
    </source>
</evidence>
<evidence type="ECO:0000313" key="5">
    <source>
        <dbReference type="RefSeq" id="XP_014666431.1"/>
    </source>
</evidence>
<dbReference type="InterPro" id="IPR042307">
    <property type="entry name" value="Reeler_sf"/>
</dbReference>
<dbReference type="Gene3D" id="2.60.40.4060">
    <property type="entry name" value="Reeler domain"/>
    <property type="match status" value="1"/>
</dbReference>
<evidence type="ECO:0000259" key="3">
    <source>
        <dbReference type="PROSITE" id="PS51019"/>
    </source>
</evidence>
<evidence type="ECO:0000256" key="2">
    <source>
        <dbReference type="SAM" id="SignalP"/>
    </source>
</evidence>
<feature type="compositionally biased region" description="Acidic residues" evidence="1">
    <location>
        <begin position="281"/>
        <end position="292"/>
    </location>
</feature>
<feature type="compositionally biased region" description="Basic and acidic residues" evidence="1">
    <location>
        <begin position="190"/>
        <end position="200"/>
    </location>
</feature>
<evidence type="ECO:0000256" key="1">
    <source>
        <dbReference type="SAM" id="MobiDB-lite"/>
    </source>
</evidence>
<dbReference type="InterPro" id="IPR002861">
    <property type="entry name" value="Reeler_dom"/>
</dbReference>
<name>A0ABM1E2L0_PRICU</name>
<feature type="compositionally biased region" description="Acidic residues" evidence="1">
    <location>
        <begin position="246"/>
        <end position="261"/>
    </location>
</feature>
<dbReference type="Proteomes" id="UP000695022">
    <property type="component" value="Unplaced"/>
</dbReference>
<dbReference type="GeneID" id="106808291"/>
<feature type="compositionally biased region" description="Basic and acidic residues" evidence="1">
    <location>
        <begin position="443"/>
        <end position="455"/>
    </location>
</feature>
<gene>
    <name evidence="5" type="primary">LOC106808291</name>
</gene>
<feature type="compositionally biased region" description="Basic and acidic residues" evidence="1">
    <location>
        <begin position="294"/>
        <end position="308"/>
    </location>
</feature>
<sequence>MKQFGACNIVVFVVVVVVMASLADVAVAYAVGAPVDRCDSMRPSHGGGEDLRPSPFAVLALNNTYYAGEEIYVQFDGPPYRGFMLQARNQTGHRVGTFAREQLPTGTQILQCERDTNNAVTHQNNRPKVGLKFTWRAPITGGVGTINFYATIVRYYRQIWVKLMSEDVIEGAPVEPTTEPEPTTEAEAEADAKAEAEAESKSTGAQKSESKAEAEAEAEAEGEADTKDEVESEIADKHLEKTLAESESEAEGEAEAESEPETGEKAEGKAETENEPKAEADGEAEAEPEVATEAEGKAVTRGKVEADTKAGGATLLNGKGERVVAPQGTLEANSSTRNTSRERKQKQTTGDASDRLTMGKAGAVSAEPAAEGEPEDEKKKTETEMIGEQETMVKPEPEPEGTGEPEPEGTGEPEPEGTGKPEPEGTGEPEPEGTGEPEPEGTGEPKPEGTGKPEPEGTGEPEPEGTGKPEPNKGASAEPETTSMPKSKGSGKATIAKPPGDPLRSAAATGKPDPLTFEGCNIVKGCFRHGERGCTPQTCDIVVMYSMDGHAVTFDIEGKADAWVGH</sequence>
<dbReference type="PANTHER" id="PTHR45828:SF33">
    <property type="entry name" value="DOMON DOMAIN-CONTAINING PROTEIN"/>
    <property type="match status" value="1"/>
</dbReference>
<dbReference type="PANTHER" id="PTHR45828">
    <property type="entry name" value="CYTOCHROME B561/FERRIC REDUCTASE TRANSMEMBRANE"/>
    <property type="match status" value="1"/>
</dbReference>
<dbReference type="Pfam" id="PF02014">
    <property type="entry name" value="Reeler"/>
    <property type="match status" value="1"/>
</dbReference>